<evidence type="ECO:0000256" key="1">
    <source>
        <dbReference type="ARBA" id="ARBA00022737"/>
    </source>
</evidence>
<evidence type="ECO:0000313" key="8">
    <source>
        <dbReference type="Proteomes" id="UP000253934"/>
    </source>
</evidence>
<protein>
    <submittedName>
        <fullName evidence="7">ABC transporter ATP-binding protein</fullName>
    </submittedName>
</protein>
<feature type="coiled-coil region" evidence="4">
    <location>
        <begin position="237"/>
        <end position="264"/>
    </location>
</feature>
<dbReference type="InterPro" id="IPR027417">
    <property type="entry name" value="P-loop_NTPase"/>
</dbReference>
<accession>A0A369KTN6</accession>
<dbReference type="SMART" id="SM00382">
    <property type="entry name" value="AAA"/>
    <property type="match status" value="2"/>
</dbReference>
<dbReference type="PROSITE" id="PS50893">
    <property type="entry name" value="ABC_TRANSPORTER_2"/>
    <property type="match status" value="2"/>
</dbReference>
<proteinExistence type="predicted"/>
<dbReference type="AlphaFoldDB" id="A0A369KTN6"/>
<organism evidence="7 8">
    <name type="scientific">Spirobacillus cienkowskii</name>
    <dbReference type="NCBI Taxonomy" id="495820"/>
    <lineage>
        <taxon>Bacteria</taxon>
        <taxon>Pseudomonadati</taxon>
        <taxon>Bdellovibrionota</taxon>
        <taxon>Oligoflexia</taxon>
        <taxon>Silvanigrellales</taxon>
        <taxon>Spirobacillus</taxon>
    </lineage>
</organism>
<keyword evidence="8" id="KW-1185">Reference proteome</keyword>
<evidence type="ECO:0000313" key="7">
    <source>
        <dbReference type="EMBL" id="RDB36740.1"/>
    </source>
</evidence>
<gene>
    <name evidence="7" type="ORF">DCC88_03540</name>
</gene>
<evidence type="ECO:0000256" key="4">
    <source>
        <dbReference type="SAM" id="Coils"/>
    </source>
</evidence>
<keyword evidence="1" id="KW-0677">Repeat</keyword>
<reference evidence="7" key="1">
    <citation type="submission" date="2018-04" db="EMBL/GenBank/DDBJ databases">
        <title>Draft genome sequence of the Candidatus Spirobacillus cienkowskii, a pathogen of freshwater Daphnia species, reconstructed from hemolymph metagenomic reads.</title>
        <authorList>
            <person name="Bresciani L."/>
            <person name="Lemos L.N."/>
            <person name="Wale N."/>
            <person name="Lin J.Y."/>
            <person name="Fernandes G.R."/>
            <person name="Duffy M.A."/>
            <person name="Rodrigues J.M."/>
        </authorList>
    </citation>
    <scope>NUCLEOTIDE SEQUENCE [LARGE SCALE GENOMIC DNA]</scope>
    <source>
        <strain evidence="7">Binning01</strain>
    </source>
</reference>
<dbReference type="GO" id="GO:0005524">
    <property type="term" value="F:ATP binding"/>
    <property type="evidence" value="ECO:0007669"/>
    <property type="project" value="UniProtKB-KW"/>
</dbReference>
<dbReference type="GO" id="GO:0016887">
    <property type="term" value="F:ATP hydrolysis activity"/>
    <property type="evidence" value="ECO:0007669"/>
    <property type="project" value="InterPro"/>
</dbReference>
<feature type="domain" description="ABC transporter" evidence="6">
    <location>
        <begin position="351"/>
        <end position="543"/>
    </location>
</feature>
<evidence type="ECO:0000259" key="6">
    <source>
        <dbReference type="PROSITE" id="PS50893"/>
    </source>
</evidence>
<sequence length="546" mass="61082">MVLTEKKNNHIKHQGIIISDLSFSWPDGTQVFHKLNTQFGNNKIALIGQNGAGKSTLLRLIVGEIKLSSGSIQRSGKIGYLPQNLLNFHSTSIMQLFGVEKEIAALKDISQGNCSQELFNILDNKWDIEDRIFAFLAKRNLSHINLSRTIKSLSGGEALRIYVAALEFKGAEFLVLDEPTNNLDTNALQDVIEMLLAWKKGALIVSHDPVLLNIVDQCAELFLGKIRIYGGNFALYQEQRQLENSAANRTYQDAEKELQIRKQQETRAHEISARRSSNAKKNQSSLGLPKVAINFFKNNSEKSAGKSNELHQQKVDEAQDRLHEAKQNLRNEERIVIDLPDTLVHDHKKILNIKSVTFSYSAESKLFHQKEINFSVFGPERIAIQGTNGSGKSTLLALIAGEIQPQSGIIERGTEHIGYVDQRLMGVNPDLSVYDNVATKAPNLSESEIRIKLGRFLFRNQRAFLPVHALSGGEKFRALLATILNTQPAPQLLLLDEPTNNLDLTSIKQLEDAICAFRGSLIVVSHNSAFLENIGITRYIKIDEFK</sequence>
<keyword evidence="2" id="KW-0547">Nucleotide-binding</keyword>
<dbReference type="PANTHER" id="PTHR19211:SF6">
    <property type="entry name" value="BLL7188 PROTEIN"/>
    <property type="match status" value="1"/>
</dbReference>
<feature type="domain" description="ABC transporter" evidence="6">
    <location>
        <begin position="16"/>
        <end position="248"/>
    </location>
</feature>
<evidence type="ECO:0000256" key="2">
    <source>
        <dbReference type="ARBA" id="ARBA00022741"/>
    </source>
</evidence>
<evidence type="ECO:0000256" key="5">
    <source>
        <dbReference type="SAM" id="MobiDB-lite"/>
    </source>
</evidence>
<dbReference type="PANTHER" id="PTHR19211">
    <property type="entry name" value="ATP-BINDING TRANSPORT PROTEIN-RELATED"/>
    <property type="match status" value="1"/>
</dbReference>
<comment type="caution">
    <text evidence="7">The sequence shown here is derived from an EMBL/GenBank/DDBJ whole genome shotgun (WGS) entry which is preliminary data.</text>
</comment>
<feature type="region of interest" description="Disordered" evidence="5">
    <location>
        <begin position="264"/>
        <end position="285"/>
    </location>
</feature>
<dbReference type="InterPro" id="IPR003439">
    <property type="entry name" value="ABC_transporter-like_ATP-bd"/>
</dbReference>
<dbReference type="EMBL" id="QOVW01000032">
    <property type="protein sequence ID" value="RDB36740.1"/>
    <property type="molecule type" value="Genomic_DNA"/>
</dbReference>
<dbReference type="Gene3D" id="3.40.50.300">
    <property type="entry name" value="P-loop containing nucleotide triphosphate hydrolases"/>
    <property type="match status" value="2"/>
</dbReference>
<dbReference type="Pfam" id="PF00005">
    <property type="entry name" value="ABC_tran"/>
    <property type="match status" value="2"/>
</dbReference>
<keyword evidence="3 7" id="KW-0067">ATP-binding</keyword>
<evidence type="ECO:0000256" key="3">
    <source>
        <dbReference type="ARBA" id="ARBA00022840"/>
    </source>
</evidence>
<dbReference type="InterPro" id="IPR003593">
    <property type="entry name" value="AAA+_ATPase"/>
</dbReference>
<dbReference type="Proteomes" id="UP000253934">
    <property type="component" value="Unassembled WGS sequence"/>
</dbReference>
<feature type="compositionally biased region" description="Polar residues" evidence="5">
    <location>
        <begin position="274"/>
        <end position="285"/>
    </location>
</feature>
<keyword evidence="4" id="KW-0175">Coiled coil</keyword>
<feature type="compositionally biased region" description="Basic and acidic residues" evidence="5">
    <location>
        <begin position="264"/>
        <end position="273"/>
    </location>
</feature>
<dbReference type="SUPFAM" id="SSF52540">
    <property type="entry name" value="P-loop containing nucleoside triphosphate hydrolases"/>
    <property type="match status" value="2"/>
</dbReference>
<dbReference type="InterPro" id="IPR050611">
    <property type="entry name" value="ABCF"/>
</dbReference>
<dbReference type="CDD" id="cd03221">
    <property type="entry name" value="ABCF_EF-3"/>
    <property type="match status" value="1"/>
</dbReference>
<feature type="coiled-coil region" evidence="4">
    <location>
        <begin position="308"/>
        <end position="335"/>
    </location>
</feature>
<name>A0A369KTN6_9BACT</name>